<keyword evidence="3" id="KW-1185">Reference proteome</keyword>
<comment type="caution">
    <text evidence="2">The sequence shown here is derived from an EMBL/GenBank/DDBJ whole genome shotgun (WGS) entry which is preliminary data.</text>
</comment>
<dbReference type="AlphaFoldDB" id="A0A2K3UV71"/>
<evidence type="ECO:0000259" key="1">
    <source>
        <dbReference type="Pfam" id="PF19694"/>
    </source>
</evidence>
<evidence type="ECO:0000313" key="2">
    <source>
        <dbReference type="EMBL" id="PNY80426.1"/>
    </source>
</evidence>
<dbReference type="Pfam" id="PF19694">
    <property type="entry name" value="DUF6194"/>
    <property type="match status" value="1"/>
</dbReference>
<evidence type="ECO:0000313" key="3">
    <source>
        <dbReference type="Proteomes" id="UP000236379"/>
    </source>
</evidence>
<organism evidence="2 3">
    <name type="scientific">Deinococcus koreensis</name>
    <dbReference type="NCBI Taxonomy" id="2054903"/>
    <lineage>
        <taxon>Bacteria</taxon>
        <taxon>Thermotogati</taxon>
        <taxon>Deinococcota</taxon>
        <taxon>Deinococci</taxon>
        <taxon>Deinococcales</taxon>
        <taxon>Deinococcaceae</taxon>
        <taxon>Deinococcus</taxon>
    </lineage>
</organism>
<accession>A0A2K3UV71</accession>
<feature type="domain" description="DUF6194" evidence="1">
    <location>
        <begin position="17"/>
        <end position="157"/>
    </location>
</feature>
<dbReference type="OrthoDB" id="9783727at2"/>
<dbReference type="InterPro" id="IPR045676">
    <property type="entry name" value="DUF6194"/>
</dbReference>
<dbReference type="Proteomes" id="UP000236379">
    <property type="component" value="Unassembled WGS sequence"/>
</dbReference>
<dbReference type="EMBL" id="PPPD01000001">
    <property type="protein sequence ID" value="PNY80426.1"/>
    <property type="molecule type" value="Genomic_DNA"/>
</dbReference>
<sequence length="172" mass="18589">MPAAPHTSPEVSPVDQSDLLARLHALFPDAEFLQAGETVFVMYDPDHRLTPERRRPFLTLVADDAHDRASNLSRPGVYRLNIELTPEEYRDRFGPHPRSGPDGLVDTGHDFTALDTLMPHPVYAPMSWACVLSPGAATLGHLLPLIGNAHARAVRRHGLAAPSTGIPSGGPG</sequence>
<gene>
    <name evidence="2" type="ORF">CVO96_02715</name>
</gene>
<protein>
    <recommendedName>
        <fullName evidence="1">DUF6194 domain-containing protein</fullName>
    </recommendedName>
</protein>
<reference evidence="2 3" key="1">
    <citation type="submission" date="2018-01" db="EMBL/GenBank/DDBJ databases">
        <title>Deinococcus koreensis sp. nov., a radiation-resistant bacterium isolated from river water.</title>
        <authorList>
            <person name="Choi A."/>
        </authorList>
    </citation>
    <scope>NUCLEOTIDE SEQUENCE [LARGE SCALE GENOMIC DNA]</scope>
    <source>
        <strain evidence="2 3">SJW1-2</strain>
    </source>
</reference>
<name>A0A2K3UV71_9DEIO</name>
<proteinExistence type="predicted"/>